<keyword evidence="3" id="KW-1185">Reference proteome</keyword>
<feature type="transmembrane region" description="Helical" evidence="1">
    <location>
        <begin position="12"/>
        <end position="38"/>
    </location>
</feature>
<sequence>MLGQEETVFRNFFTIMLSGVAGAFISSLIITAVGGCFLRSDLLVLLRGSNTCVLPDSLVTGTEITIAASVSTEVAARDSEFSSSLISGNSGLVSVSSCPDTNPQMDVSSSATAGTHSRPALTHLLRPFNDGNHQNHQQYRTPRVPCQRRRSAFNSVERNIGGYGYHNQNHLNRRGFYQHPPLGFAKGPVEFIGFHDCNVNLAFNTRVVILQHHPHAQNLPTDHYLRCHMDEQGWDHVGLIARYPRAMSL</sequence>
<keyword evidence="1" id="KW-0812">Transmembrane</keyword>
<reference evidence="2 3" key="1">
    <citation type="submission" date="2020-04" db="EMBL/GenBank/DDBJ databases">
        <title>Plant Genome Project.</title>
        <authorList>
            <person name="Zhang R.-G."/>
        </authorList>
    </citation>
    <scope>NUCLEOTIDE SEQUENCE [LARGE SCALE GENOMIC DNA]</scope>
    <source>
        <strain evidence="2">YNK0</strain>
        <tissue evidence="2">Leaf</tissue>
    </source>
</reference>
<evidence type="ECO:0000313" key="2">
    <source>
        <dbReference type="EMBL" id="KAF8405694.1"/>
    </source>
</evidence>
<organism evidence="2 3">
    <name type="scientific">Tetracentron sinense</name>
    <name type="common">Spur-leaf</name>
    <dbReference type="NCBI Taxonomy" id="13715"/>
    <lineage>
        <taxon>Eukaryota</taxon>
        <taxon>Viridiplantae</taxon>
        <taxon>Streptophyta</taxon>
        <taxon>Embryophyta</taxon>
        <taxon>Tracheophyta</taxon>
        <taxon>Spermatophyta</taxon>
        <taxon>Magnoliopsida</taxon>
        <taxon>Trochodendrales</taxon>
        <taxon>Trochodendraceae</taxon>
        <taxon>Tetracentron</taxon>
    </lineage>
</organism>
<dbReference type="AlphaFoldDB" id="A0A835DMS0"/>
<keyword evidence="1" id="KW-1133">Transmembrane helix</keyword>
<protein>
    <submittedName>
        <fullName evidence="2">Uncharacterized protein</fullName>
    </submittedName>
</protein>
<name>A0A835DMS0_TETSI</name>
<keyword evidence="1" id="KW-0472">Membrane</keyword>
<dbReference type="EMBL" id="JABCRI010000005">
    <property type="protein sequence ID" value="KAF8405694.1"/>
    <property type="molecule type" value="Genomic_DNA"/>
</dbReference>
<dbReference type="Proteomes" id="UP000655225">
    <property type="component" value="Unassembled WGS sequence"/>
</dbReference>
<evidence type="ECO:0000313" key="3">
    <source>
        <dbReference type="Proteomes" id="UP000655225"/>
    </source>
</evidence>
<gene>
    <name evidence="2" type="ORF">HHK36_007771</name>
</gene>
<accession>A0A835DMS0</accession>
<evidence type="ECO:0000256" key="1">
    <source>
        <dbReference type="SAM" id="Phobius"/>
    </source>
</evidence>
<proteinExistence type="predicted"/>
<comment type="caution">
    <text evidence="2">The sequence shown here is derived from an EMBL/GenBank/DDBJ whole genome shotgun (WGS) entry which is preliminary data.</text>
</comment>